<dbReference type="RefSeq" id="WP_194707873.1">
    <property type="nucleotide sequence ID" value="NZ_JADKPN010000010.1"/>
</dbReference>
<dbReference type="SUPFAM" id="SSF143744">
    <property type="entry name" value="GlcG-like"/>
    <property type="match status" value="2"/>
</dbReference>
<comment type="caution">
    <text evidence="1">The sequence shown here is derived from an EMBL/GenBank/DDBJ whole genome shotgun (WGS) entry which is preliminary data.</text>
</comment>
<dbReference type="InterPro" id="IPR038084">
    <property type="entry name" value="PduO/GlcC-like_sf"/>
</dbReference>
<dbReference type="EMBL" id="JADKPN010000010">
    <property type="protein sequence ID" value="MBF4764691.1"/>
    <property type="molecule type" value="Genomic_DNA"/>
</dbReference>
<gene>
    <name evidence="1" type="ORF">ISU07_16285</name>
</gene>
<evidence type="ECO:0000313" key="1">
    <source>
        <dbReference type="EMBL" id="MBF4764691.1"/>
    </source>
</evidence>
<dbReference type="Gene3D" id="3.30.450.150">
    <property type="entry name" value="Haem-degrading domain"/>
    <property type="match status" value="2"/>
</dbReference>
<dbReference type="PANTHER" id="PTHR34309:SF1">
    <property type="entry name" value="PROTEIN GLCG"/>
    <property type="match status" value="1"/>
</dbReference>
<sequence length="320" mass="32195">MNVADLDLASARALVRRAVDKAEQLGLSGGIVVVGASGALITGSRMDDGGAGGMGRARSKAWIAATQRIPSTEHLHRMGVIAPAVAAGFPAISPEAAFPGAGGLPVRRGGRIVAGIAASGATVSPFIPPGLAPEVMIADGKPANPEDLVIAYAIEQEYVGQHGDDAPRWEAAYGAWPQDPPTGLGTAEAPAATQQGDLDWYRGLADAVLDRARAAGLAVAVSVVDRRGEPVQHDAMDDAPVGGAYVAEAVAAASALFHSPSGDLADRLAASAHVLPVPTSSLSGGLPVTRDGRVVGGVGVAGPAPFRCHEVAAEALAAYR</sequence>
<dbReference type="InterPro" id="IPR005624">
    <property type="entry name" value="PduO/GlcC-like"/>
</dbReference>
<dbReference type="Pfam" id="PF03928">
    <property type="entry name" value="HbpS-like"/>
    <property type="match status" value="2"/>
</dbReference>
<name>A0A930VHJ3_9ACTN</name>
<dbReference type="Proteomes" id="UP000640489">
    <property type="component" value="Unassembled WGS sequence"/>
</dbReference>
<protein>
    <submittedName>
        <fullName evidence="1">Heme-binding protein</fullName>
    </submittedName>
</protein>
<proteinExistence type="predicted"/>
<dbReference type="InterPro" id="IPR052517">
    <property type="entry name" value="GlcG_carb_metab_protein"/>
</dbReference>
<evidence type="ECO:0000313" key="2">
    <source>
        <dbReference type="Proteomes" id="UP000640489"/>
    </source>
</evidence>
<organism evidence="1 2">
    <name type="scientific">Nocardioides islandensis</name>
    <dbReference type="NCBI Taxonomy" id="433663"/>
    <lineage>
        <taxon>Bacteria</taxon>
        <taxon>Bacillati</taxon>
        <taxon>Actinomycetota</taxon>
        <taxon>Actinomycetes</taxon>
        <taxon>Propionibacteriales</taxon>
        <taxon>Nocardioidaceae</taxon>
        <taxon>Nocardioides</taxon>
    </lineage>
</organism>
<accession>A0A930VHJ3</accession>
<keyword evidence="2" id="KW-1185">Reference proteome</keyword>
<dbReference type="PANTHER" id="PTHR34309">
    <property type="entry name" value="SLR1406 PROTEIN"/>
    <property type="match status" value="1"/>
</dbReference>
<dbReference type="AlphaFoldDB" id="A0A930VHJ3"/>
<reference evidence="1" key="1">
    <citation type="submission" date="2020-11" db="EMBL/GenBank/DDBJ databases">
        <title>Nocardioides sp. nov., isolated from Soil of Cynanchum wilfordii Hemsley rhizosphere.</title>
        <authorList>
            <person name="Lee J.-S."/>
            <person name="Suh M.K."/>
            <person name="Kim J.-S."/>
        </authorList>
    </citation>
    <scope>NUCLEOTIDE SEQUENCE</scope>
    <source>
        <strain evidence="1">KCTC 19275</strain>
    </source>
</reference>